<organism evidence="12 13">
    <name type="scientific">Meyerozyma guilliermondii (strain ATCC 6260 / CBS 566 / DSM 6381 / JCM 1539 / NBRC 10279 / NRRL Y-324)</name>
    <name type="common">Yeast</name>
    <name type="synonym">Candida guilliermondii</name>
    <dbReference type="NCBI Taxonomy" id="294746"/>
    <lineage>
        <taxon>Eukaryota</taxon>
        <taxon>Fungi</taxon>
        <taxon>Dikarya</taxon>
        <taxon>Ascomycota</taxon>
        <taxon>Saccharomycotina</taxon>
        <taxon>Pichiomycetes</taxon>
        <taxon>Debaryomycetaceae</taxon>
        <taxon>Meyerozyma</taxon>
    </lineage>
</organism>
<keyword evidence="3 10" id="KW-0444">Lipid biosynthesis</keyword>
<dbReference type="RefSeq" id="XP_001483555.2">
    <property type="nucleotide sequence ID" value="XM_001483505.1"/>
</dbReference>
<evidence type="ECO:0000256" key="9">
    <source>
        <dbReference type="ARBA" id="ARBA00048586"/>
    </source>
</evidence>
<dbReference type="InterPro" id="IPR001736">
    <property type="entry name" value="PLipase_D/transphosphatidylase"/>
</dbReference>
<dbReference type="SMART" id="SM00155">
    <property type="entry name" value="PLDc"/>
    <property type="match status" value="2"/>
</dbReference>
<dbReference type="HOGENOM" id="CLU_030471_1_1_1"/>
<evidence type="ECO:0000256" key="6">
    <source>
        <dbReference type="ARBA" id="ARBA00023098"/>
    </source>
</evidence>
<comment type="similarity">
    <text evidence="2 10">Belongs to the CDP-alcohol phosphatidyltransferase class-II family.</text>
</comment>
<keyword evidence="6 10" id="KW-0443">Lipid metabolism</keyword>
<evidence type="ECO:0000256" key="10">
    <source>
        <dbReference type="RuleBase" id="RU365024"/>
    </source>
</evidence>
<gene>
    <name evidence="12" type="ORF">PGUG_04284</name>
</gene>
<evidence type="ECO:0000256" key="7">
    <source>
        <dbReference type="ARBA" id="ARBA00023209"/>
    </source>
</evidence>
<dbReference type="GO" id="GO:0032049">
    <property type="term" value="P:cardiolipin biosynthetic process"/>
    <property type="evidence" value="ECO:0007669"/>
    <property type="project" value="EnsemblFungi"/>
</dbReference>
<dbReference type="GO" id="GO:0005524">
    <property type="term" value="F:ATP binding"/>
    <property type="evidence" value="ECO:0007669"/>
    <property type="project" value="UniProtKB-KW"/>
</dbReference>
<comment type="catalytic activity">
    <reaction evidence="9 10">
        <text>a CDP-1,2-diacyl-sn-glycerol + sn-glycerol 3-phosphate = a 1,2-diacyl-sn-glycero-3-phospho-(1'-sn-glycero-3'-phosphate) + CMP + H(+)</text>
        <dbReference type="Rhea" id="RHEA:12593"/>
        <dbReference type="ChEBI" id="CHEBI:15378"/>
        <dbReference type="ChEBI" id="CHEBI:57597"/>
        <dbReference type="ChEBI" id="CHEBI:58332"/>
        <dbReference type="ChEBI" id="CHEBI:60110"/>
        <dbReference type="ChEBI" id="CHEBI:60377"/>
        <dbReference type="EC" id="2.7.8.5"/>
    </reaction>
</comment>
<dbReference type="GO" id="GO:0008444">
    <property type="term" value="F:CDP-diacylglycerol-glycerol-3-phosphate 3-phosphatidyltransferase activity"/>
    <property type="evidence" value="ECO:0007669"/>
    <property type="project" value="UniProtKB-EC"/>
</dbReference>
<dbReference type="PANTHER" id="PTHR12586:SF1">
    <property type="entry name" value="CDP-DIACYLGLYCEROL--GLYCEROL-3-PHOSPHATE 3-PHOSPHATIDYLTRANSFERASE, MITOCHONDRIAL"/>
    <property type="match status" value="1"/>
</dbReference>
<comment type="pathway">
    <text evidence="1 10">Phospholipid metabolism; phosphatidylglycerol biosynthesis; phosphatidylglycerol from CDP-diacylglycerol: step 1/2.</text>
</comment>
<comment type="subcellular location">
    <subcellularLocation>
        <location evidence="10">Mitochondrion</location>
    </subcellularLocation>
</comment>
<evidence type="ECO:0000256" key="3">
    <source>
        <dbReference type="ARBA" id="ARBA00022516"/>
    </source>
</evidence>
<keyword evidence="7 10" id="KW-0594">Phospholipid biosynthesis</keyword>
<reference evidence="12 13" key="1">
    <citation type="journal article" date="2009" name="Nature">
        <title>Evolution of pathogenicity and sexual reproduction in eight Candida genomes.</title>
        <authorList>
            <person name="Butler G."/>
            <person name="Rasmussen M.D."/>
            <person name="Lin M.F."/>
            <person name="Santos M.A."/>
            <person name="Sakthikumar S."/>
            <person name="Munro C.A."/>
            <person name="Rheinbay E."/>
            <person name="Grabherr M."/>
            <person name="Forche A."/>
            <person name="Reedy J.L."/>
            <person name="Agrafioti I."/>
            <person name="Arnaud M.B."/>
            <person name="Bates S."/>
            <person name="Brown A.J."/>
            <person name="Brunke S."/>
            <person name="Costanzo M.C."/>
            <person name="Fitzpatrick D.A."/>
            <person name="de Groot P.W."/>
            <person name="Harris D."/>
            <person name="Hoyer L.L."/>
            <person name="Hube B."/>
            <person name="Klis F.M."/>
            <person name="Kodira C."/>
            <person name="Lennard N."/>
            <person name="Logue M.E."/>
            <person name="Martin R."/>
            <person name="Neiman A.M."/>
            <person name="Nikolaou E."/>
            <person name="Quail M.A."/>
            <person name="Quinn J."/>
            <person name="Santos M.C."/>
            <person name="Schmitzberger F.F."/>
            <person name="Sherlock G."/>
            <person name="Shah P."/>
            <person name="Silverstein K.A."/>
            <person name="Skrzypek M.S."/>
            <person name="Soll D."/>
            <person name="Staggs R."/>
            <person name="Stansfield I."/>
            <person name="Stumpf M.P."/>
            <person name="Sudbery P.E."/>
            <person name="Srikantha T."/>
            <person name="Zeng Q."/>
            <person name="Berman J."/>
            <person name="Berriman M."/>
            <person name="Heitman J."/>
            <person name="Gow N.A."/>
            <person name="Lorenz M.C."/>
            <person name="Birren B.W."/>
            <person name="Kellis M."/>
            <person name="Cuomo C.A."/>
        </authorList>
    </citation>
    <scope>NUCLEOTIDE SEQUENCE [LARGE SCALE GENOMIC DNA]</scope>
    <source>
        <strain evidence="13">ATCC 6260 / CBS 566 / DSM 6381 / JCM 1539 / NBRC 10279 / NRRL Y-324</strain>
    </source>
</reference>
<keyword evidence="13" id="KW-1185">Reference proteome</keyword>
<dbReference type="InParanoid" id="A5DLY3"/>
<dbReference type="Proteomes" id="UP000001997">
    <property type="component" value="Unassembled WGS sequence"/>
</dbReference>
<comment type="function">
    <text evidence="10">Functions in the biosynthesis of the anionic phospholipids phosphatidylglycerol and cardiolipin.</text>
</comment>
<dbReference type="CDD" id="cd09135">
    <property type="entry name" value="PLDc_PGS1_euk_1"/>
    <property type="match status" value="1"/>
</dbReference>
<dbReference type="eggNOG" id="KOG3964">
    <property type="taxonomic scope" value="Eukaryota"/>
</dbReference>
<keyword evidence="4 10" id="KW-0808">Transferase</keyword>
<dbReference type="UniPathway" id="UPA00084">
    <property type="reaction ID" value="UER00503"/>
</dbReference>
<keyword evidence="10" id="KW-0547">Nucleotide-binding</keyword>
<dbReference type="GO" id="GO:0031966">
    <property type="term" value="C:mitochondrial membrane"/>
    <property type="evidence" value="ECO:0007669"/>
    <property type="project" value="EnsemblFungi"/>
</dbReference>
<feature type="domain" description="PLD phosphodiesterase" evidence="11">
    <location>
        <begin position="204"/>
        <end position="230"/>
    </location>
</feature>
<dbReference type="EMBL" id="CH408159">
    <property type="protein sequence ID" value="EDK40186.2"/>
    <property type="molecule type" value="Genomic_DNA"/>
</dbReference>
<proteinExistence type="inferred from homology"/>
<dbReference type="CDD" id="cd09137">
    <property type="entry name" value="PLDc_PGS1_euk_2"/>
    <property type="match status" value="1"/>
</dbReference>
<dbReference type="STRING" id="294746.A5DLY3"/>
<dbReference type="FunCoup" id="A5DLY3">
    <property type="interactions" value="417"/>
</dbReference>
<dbReference type="EC" id="2.7.8.5" evidence="10"/>
<keyword evidence="10" id="KW-0067">ATP-binding</keyword>
<evidence type="ECO:0000256" key="2">
    <source>
        <dbReference type="ARBA" id="ARBA00010682"/>
    </source>
</evidence>
<protein>
    <recommendedName>
        <fullName evidence="10">CDP-diacylglycerol--glycerol-3-phosphate 3-phosphatidyltransferase</fullName>
        <ecNumber evidence="10">2.7.8.5</ecNumber>
    </recommendedName>
</protein>
<evidence type="ECO:0000256" key="8">
    <source>
        <dbReference type="ARBA" id="ARBA00023264"/>
    </source>
</evidence>
<dbReference type="Gene3D" id="3.30.870.10">
    <property type="entry name" value="Endonuclease Chain A"/>
    <property type="match status" value="2"/>
</dbReference>
<dbReference type="PROSITE" id="PS50035">
    <property type="entry name" value="PLD"/>
    <property type="match status" value="1"/>
</dbReference>
<evidence type="ECO:0000256" key="1">
    <source>
        <dbReference type="ARBA" id="ARBA00005042"/>
    </source>
</evidence>
<keyword evidence="8 10" id="KW-1208">Phospholipid metabolism</keyword>
<evidence type="ECO:0000256" key="4">
    <source>
        <dbReference type="ARBA" id="ARBA00022679"/>
    </source>
</evidence>
<dbReference type="OrthoDB" id="10250191at2759"/>
<keyword evidence="10" id="KW-0496">Mitochondrion</keyword>
<dbReference type="SUPFAM" id="SSF56024">
    <property type="entry name" value="Phospholipase D/nuclease"/>
    <property type="match status" value="2"/>
</dbReference>
<dbReference type="OMA" id="HKCLAQC"/>
<evidence type="ECO:0000313" key="12">
    <source>
        <dbReference type="EMBL" id="EDK40186.2"/>
    </source>
</evidence>
<sequence length="563" mass="64235">MFRTLSGRYSFTTSSNTSLVSNKSTRGSIPMISSVYNYFFSGTDQNVRPFSTNNPIMSSDVTDSFHPRLKTIFQQLDSLAPRFVLNSGDIQILTHPHVFYSTLKDKILAAKTRVYLSSLYIGKTQHELVDCLDEALTKNEELKVYLLTDVLRGTREAPNGPCSASLLVPLVQKHGKHRVDIRMYHTPHLNGIRRSVTPKRVNEMHGLQHMKLYGFDDEIMLSGANLSEDYFTDRQDRYYLFRSKPLSDYYFDIHSAVASLSYQILESKEKQGFRLNWPTSNASCEPHMNHQRFISDSSFLLEPLLKQHKLKSFEQFNDTDNFDTIVYPVSQFTPLMQPNFDPSTEKPVILRLLSYLDSPNVKWWFTAGYFNMYPQIQERLLNGLAKGTVITAAPQANSFYKSAGFSYYIPEAYLLFAKRFLEEVTKRGKQELIKLYEWKNGVVNTPGGWSYHAKGLWITVPEDPKPSITIIGSSNYTKRAYSLDLESNAVIITKDEKLKQQMSDEVANLMKFAEPLELDDFKPKPKAISVAGDGAEPRNEEEGEGRRISYAAHLAVKVLGGKF</sequence>
<dbReference type="GeneID" id="5125491"/>
<evidence type="ECO:0000259" key="11">
    <source>
        <dbReference type="PROSITE" id="PS50035"/>
    </source>
</evidence>
<dbReference type="InterPro" id="IPR016270">
    <property type="entry name" value="PGS1"/>
</dbReference>
<evidence type="ECO:0000256" key="5">
    <source>
        <dbReference type="ARBA" id="ARBA00022737"/>
    </source>
</evidence>
<dbReference type="AlphaFoldDB" id="A5DLY3"/>
<dbReference type="PANTHER" id="PTHR12586">
    <property type="entry name" value="CDP-DIACYLGLYCEROL--SERINE O-PHOSPHATIDYLTRANSFERASE"/>
    <property type="match status" value="1"/>
</dbReference>
<dbReference type="KEGG" id="pgu:PGUG_04284"/>
<name>A5DLY3_PICGU</name>
<accession>A5DLY3</accession>
<evidence type="ECO:0000313" key="13">
    <source>
        <dbReference type="Proteomes" id="UP000001997"/>
    </source>
</evidence>
<keyword evidence="5" id="KW-0677">Repeat</keyword>